<dbReference type="Proteomes" id="UP000502260">
    <property type="component" value="Chromosome"/>
</dbReference>
<proteinExistence type="predicted"/>
<sequence length="193" mass="22439">MPFDRRISFVVSEHFTAQVLGLNLILYKYLIRYICRFHGTNIAFAKEADDITNGRQMVIMDTTSNGQILLTDYETALLLQPHIKNKSALDWLINDRQHDAILPYVISMGEPCYREADVVLFIRQALNPSARFVRVDNHLVTDTRKSSDRRLQGGARRIEATHLSPGIERRRSDYPDRRMFAYPDRRAQTASYY</sequence>
<organism evidence="1 2">
    <name type="scientific">Sulfurimicrobium lacus</name>
    <dbReference type="NCBI Taxonomy" id="2715678"/>
    <lineage>
        <taxon>Bacteria</taxon>
        <taxon>Pseudomonadati</taxon>
        <taxon>Pseudomonadota</taxon>
        <taxon>Betaproteobacteria</taxon>
        <taxon>Nitrosomonadales</taxon>
        <taxon>Sulfuricellaceae</taxon>
        <taxon>Sulfurimicrobium</taxon>
    </lineage>
</organism>
<accession>A0A6F8VDH2</accession>
<gene>
    <name evidence="1" type="ORF">SKTS_19520</name>
</gene>
<evidence type="ECO:0000313" key="2">
    <source>
        <dbReference type="Proteomes" id="UP000502260"/>
    </source>
</evidence>
<reference evidence="2" key="1">
    <citation type="submission" date="2020-03" db="EMBL/GenBank/DDBJ databases">
        <title>Complete genome sequence of sulfur-oxidizing bacterium skT11.</title>
        <authorList>
            <person name="Kanda M."/>
            <person name="Kojima H."/>
            <person name="Fukui M."/>
        </authorList>
    </citation>
    <scope>NUCLEOTIDE SEQUENCE [LARGE SCALE GENOMIC DNA]</scope>
    <source>
        <strain evidence="2">skT11</strain>
    </source>
</reference>
<dbReference type="AlphaFoldDB" id="A0A6F8VDH2"/>
<dbReference type="RefSeq" id="WP_173064025.1">
    <property type="nucleotide sequence ID" value="NZ_AP022853.1"/>
</dbReference>
<dbReference type="EMBL" id="AP022853">
    <property type="protein sequence ID" value="BCB27066.1"/>
    <property type="molecule type" value="Genomic_DNA"/>
</dbReference>
<keyword evidence="2" id="KW-1185">Reference proteome</keyword>
<dbReference type="KEGG" id="slac:SKTS_19520"/>
<protein>
    <submittedName>
        <fullName evidence="1">Uncharacterized protein</fullName>
    </submittedName>
</protein>
<name>A0A6F8VDH2_9PROT</name>
<evidence type="ECO:0000313" key="1">
    <source>
        <dbReference type="EMBL" id="BCB27066.1"/>
    </source>
</evidence>